<organism evidence="2 3">
    <name type="scientific">Thermotomaculum hydrothermale</name>
    <dbReference type="NCBI Taxonomy" id="981385"/>
    <lineage>
        <taxon>Bacteria</taxon>
        <taxon>Pseudomonadati</taxon>
        <taxon>Acidobacteriota</taxon>
        <taxon>Holophagae</taxon>
        <taxon>Thermotomaculales</taxon>
        <taxon>Thermotomaculaceae</taxon>
        <taxon>Thermotomaculum</taxon>
    </lineage>
</organism>
<dbReference type="Gene3D" id="2.180.10.10">
    <property type="entry name" value="RHS repeat-associated core"/>
    <property type="match status" value="1"/>
</dbReference>
<dbReference type="PANTHER" id="PTHR32305">
    <property type="match status" value="1"/>
</dbReference>
<evidence type="ECO:0000313" key="3">
    <source>
        <dbReference type="Proteomes" id="UP000595564"/>
    </source>
</evidence>
<evidence type="ECO:0000313" key="2">
    <source>
        <dbReference type="EMBL" id="BBB33448.1"/>
    </source>
</evidence>
<evidence type="ECO:0000256" key="1">
    <source>
        <dbReference type="SAM" id="Phobius"/>
    </source>
</evidence>
<dbReference type="InterPro" id="IPR050708">
    <property type="entry name" value="T6SS_VgrG/RHS"/>
</dbReference>
<dbReference type="KEGG" id="thyd:TTHT_2006"/>
<sequence>MKGNQTVLTKTEITTTYDENNQKITEVKEDYENNKITITIPEYYLFGYTEKPGEMPQNLTQNTSYTIKVYTTHYASIETTHKQVKLINMPFNLTFYHQDHLGTTRYITNDSGEILHTTDTLAYGEELTAPFENDKDEVLNTITYTGHEKNYETDLTYMLARYYSGQQGIFLSPDKFDLLGKINSLSANTNDPEKLKQLENLLANPLYWNKYTYCLDNPVNRVDKDGKFSVVFIVAVAVGAGVGIYYLEKWMDSTLTQAKKERYKQKYLMDSGHLRAAIKNYYSFNKSVYRSLPDVVKKVVPMIFSAIPQLPSGDWEVIKIMNKIGKNKIKNIAIKTALEEAIDHDLKKIERQLQDPNLSQKEKEKLIHIQKRLKLIKESL</sequence>
<keyword evidence="1" id="KW-1133">Transmembrane helix</keyword>
<gene>
    <name evidence="2" type="ORF">TTHT_2006</name>
</gene>
<dbReference type="NCBIfam" id="TIGR03696">
    <property type="entry name" value="Rhs_assc_core"/>
    <property type="match status" value="1"/>
</dbReference>
<dbReference type="PANTHER" id="PTHR32305:SF15">
    <property type="entry name" value="PROTEIN RHSA-RELATED"/>
    <property type="match status" value="1"/>
</dbReference>
<dbReference type="Proteomes" id="UP000595564">
    <property type="component" value="Chromosome"/>
</dbReference>
<dbReference type="EMBL" id="AP017470">
    <property type="protein sequence ID" value="BBB33448.1"/>
    <property type="molecule type" value="Genomic_DNA"/>
</dbReference>
<keyword evidence="1" id="KW-0472">Membrane</keyword>
<protein>
    <submittedName>
        <fullName evidence="2">Uncharacterized protein</fullName>
    </submittedName>
</protein>
<accession>A0A7R6Q0R3</accession>
<dbReference type="AlphaFoldDB" id="A0A7R6Q0R3"/>
<keyword evidence="1" id="KW-0812">Transmembrane</keyword>
<feature type="transmembrane region" description="Helical" evidence="1">
    <location>
        <begin position="228"/>
        <end position="247"/>
    </location>
</feature>
<keyword evidence="3" id="KW-1185">Reference proteome</keyword>
<name>A0A7R6Q0R3_9BACT</name>
<proteinExistence type="predicted"/>
<reference evidence="2 3" key="1">
    <citation type="journal article" date="2012" name="Extremophiles">
        <title>Thermotomaculum hydrothermale gen. nov., sp. nov., a novel heterotrophic thermophile within the phylum Acidobacteria from a deep-sea hydrothermal vent chimney in the Southern Okinawa Trough.</title>
        <authorList>
            <person name="Izumi H."/>
            <person name="Nunoura T."/>
            <person name="Miyazaki M."/>
            <person name="Mino S."/>
            <person name="Toki T."/>
            <person name="Takai K."/>
            <person name="Sako Y."/>
            <person name="Sawabe T."/>
            <person name="Nakagawa S."/>
        </authorList>
    </citation>
    <scope>NUCLEOTIDE SEQUENCE [LARGE SCALE GENOMIC DNA]</scope>
    <source>
        <strain evidence="2 3">AC55</strain>
    </source>
</reference>
<dbReference type="InterPro" id="IPR022385">
    <property type="entry name" value="Rhs_assc_core"/>
</dbReference>
<dbReference type="RefSeq" id="WP_201327758.1">
    <property type="nucleotide sequence ID" value="NZ_AP017470.1"/>
</dbReference>